<proteinExistence type="inferred from homology"/>
<keyword evidence="6 8" id="KW-1133">Transmembrane helix</keyword>
<reference evidence="9 10" key="1">
    <citation type="submission" date="2011-05" db="EMBL/GenBank/DDBJ databases">
        <title>Whole genome sequence of Microlunatus phosphovorus NM-1.</title>
        <authorList>
            <person name="Hosoyama A."/>
            <person name="Sasaki K."/>
            <person name="Harada T."/>
            <person name="Igarashi R."/>
            <person name="Kawakoshi A."/>
            <person name="Sasagawa M."/>
            <person name="Fukada J."/>
            <person name="Nakamura S."/>
            <person name="Katano Y."/>
            <person name="Hanada S."/>
            <person name="Kamagata Y."/>
            <person name="Nakamura N."/>
            <person name="Yamazaki S."/>
            <person name="Fujita N."/>
        </authorList>
    </citation>
    <scope>NUCLEOTIDE SEQUENCE [LARGE SCALE GENOMIC DNA]</scope>
    <source>
        <strain evidence="10">ATCC 700054 / DSM 10555 / JCM 9379 / NBRC 101784 / NCIMB 13414 / VKM Ac-1990 / NM-1</strain>
    </source>
</reference>
<dbReference type="PANTHER" id="PTHR30472:SF1">
    <property type="entry name" value="FE(3+) DICITRATE TRANSPORT SYSTEM PERMEASE PROTEIN FECC-RELATED"/>
    <property type="match status" value="1"/>
</dbReference>
<evidence type="ECO:0000256" key="1">
    <source>
        <dbReference type="ARBA" id="ARBA00004651"/>
    </source>
</evidence>
<dbReference type="InterPro" id="IPR000522">
    <property type="entry name" value="ABC_transptr_permease_BtuC"/>
</dbReference>
<dbReference type="HOGENOM" id="CLU_013016_1_3_11"/>
<dbReference type="AlphaFoldDB" id="F5XKT0"/>
<evidence type="ECO:0000256" key="2">
    <source>
        <dbReference type="ARBA" id="ARBA00007935"/>
    </source>
</evidence>
<dbReference type="PANTHER" id="PTHR30472">
    <property type="entry name" value="FERRIC ENTEROBACTIN TRANSPORT SYSTEM PERMEASE PROTEIN"/>
    <property type="match status" value="1"/>
</dbReference>
<accession>F5XKT0</accession>
<keyword evidence="10" id="KW-1185">Reference proteome</keyword>
<feature type="transmembrane region" description="Helical" evidence="8">
    <location>
        <begin position="89"/>
        <end position="108"/>
    </location>
</feature>
<dbReference type="Proteomes" id="UP000007947">
    <property type="component" value="Chromosome"/>
</dbReference>
<feature type="transmembrane region" description="Helical" evidence="8">
    <location>
        <begin position="120"/>
        <end position="138"/>
    </location>
</feature>
<evidence type="ECO:0000256" key="8">
    <source>
        <dbReference type="SAM" id="Phobius"/>
    </source>
</evidence>
<feature type="transmembrane region" description="Helical" evidence="8">
    <location>
        <begin position="175"/>
        <end position="196"/>
    </location>
</feature>
<protein>
    <submittedName>
        <fullName evidence="9">Putative ABC transporter permease protein</fullName>
    </submittedName>
</protein>
<evidence type="ECO:0000256" key="5">
    <source>
        <dbReference type="ARBA" id="ARBA00022692"/>
    </source>
</evidence>
<dbReference type="Gene3D" id="1.10.3470.10">
    <property type="entry name" value="ABC transporter involved in vitamin B12 uptake, BtuC"/>
    <property type="match status" value="1"/>
</dbReference>
<evidence type="ECO:0000256" key="6">
    <source>
        <dbReference type="ARBA" id="ARBA00022989"/>
    </source>
</evidence>
<evidence type="ECO:0000256" key="4">
    <source>
        <dbReference type="ARBA" id="ARBA00022475"/>
    </source>
</evidence>
<dbReference type="EMBL" id="AP012204">
    <property type="protein sequence ID" value="BAK33618.1"/>
    <property type="molecule type" value="Genomic_DNA"/>
</dbReference>
<dbReference type="STRING" id="1032480.MLP_06040"/>
<dbReference type="InterPro" id="IPR037294">
    <property type="entry name" value="ABC_BtuC-like"/>
</dbReference>
<organism evidence="9 10">
    <name type="scientific">Microlunatus phosphovorus (strain ATCC 700054 / DSM 10555 / JCM 9379 / NBRC 101784 / NCIMB 13414 / VKM Ac-1990 / NM-1)</name>
    <dbReference type="NCBI Taxonomy" id="1032480"/>
    <lineage>
        <taxon>Bacteria</taxon>
        <taxon>Bacillati</taxon>
        <taxon>Actinomycetota</taxon>
        <taxon>Actinomycetes</taxon>
        <taxon>Propionibacteriales</taxon>
        <taxon>Propionibacteriaceae</taxon>
        <taxon>Microlunatus</taxon>
    </lineage>
</organism>
<evidence type="ECO:0000256" key="7">
    <source>
        <dbReference type="ARBA" id="ARBA00023136"/>
    </source>
</evidence>
<gene>
    <name evidence="9" type="ordered locus">MLP_06040</name>
</gene>
<comment type="similarity">
    <text evidence="2">Belongs to the binding-protein-dependent transport system permease family. FecCD subfamily.</text>
</comment>
<feature type="transmembrane region" description="Helical" evidence="8">
    <location>
        <begin position="145"/>
        <end position="163"/>
    </location>
</feature>
<sequence length="254" mass="25673">MTGGDQLKVDRISSTEEGETTEVVLGDPSAGRNVLAIAIGLVVLIGAFTLSLFVGSGSISAREVIDAVTGDGQTTTELLVRDFRLPRTVLAVLVGLALALSGVVMQALTRNPLADPGLLGVSAGSFFFIVVGSAFFSATSVTGQVAWGIAGAGVAAFVVYVLGTTGPGAGTPAKLVLSGVAIGAVLSGVSQAISLAHPTTFDKLRFWAAGSLQGRSWESVSVVWLLILLAAVGVVLLSSSLNTLSIAEVVVAHL</sequence>
<dbReference type="SUPFAM" id="SSF81345">
    <property type="entry name" value="ABC transporter involved in vitamin B12 uptake, BtuC"/>
    <property type="match status" value="1"/>
</dbReference>
<feature type="transmembrane region" description="Helical" evidence="8">
    <location>
        <begin position="217"/>
        <end position="237"/>
    </location>
</feature>
<dbReference type="GO" id="GO:0033214">
    <property type="term" value="P:siderophore-iron import into cell"/>
    <property type="evidence" value="ECO:0007669"/>
    <property type="project" value="TreeGrafter"/>
</dbReference>
<dbReference type="RefSeq" id="WP_013861507.1">
    <property type="nucleotide sequence ID" value="NC_015635.1"/>
</dbReference>
<keyword evidence="3" id="KW-0813">Transport</keyword>
<keyword evidence="4" id="KW-1003">Cell membrane</keyword>
<keyword evidence="5 8" id="KW-0812">Transmembrane</keyword>
<evidence type="ECO:0000313" key="9">
    <source>
        <dbReference type="EMBL" id="BAK33618.1"/>
    </source>
</evidence>
<feature type="transmembrane region" description="Helical" evidence="8">
    <location>
        <begin position="34"/>
        <end position="54"/>
    </location>
</feature>
<dbReference type="KEGG" id="mph:MLP_06040"/>
<dbReference type="eggNOG" id="COG0609">
    <property type="taxonomic scope" value="Bacteria"/>
</dbReference>
<name>F5XKT0_MICPN</name>
<keyword evidence="7 8" id="KW-0472">Membrane</keyword>
<dbReference type="GO" id="GO:0022857">
    <property type="term" value="F:transmembrane transporter activity"/>
    <property type="evidence" value="ECO:0007669"/>
    <property type="project" value="InterPro"/>
</dbReference>
<dbReference type="Pfam" id="PF01032">
    <property type="entry name" value="FecCD"/>
    <property type="match status" value="1"/>
</dbReference>
<evidence type="ECO:0000313" key="10">
    <source>
        <dbReference type="Proteomes" id="UP000007947"/>
    </source>
</evidence>
<dbReference type="GO" id="GO:0005886">
    <property type="term" value="C:plasma membrane"/>
    <property type="evidence" value="ECO:0007669"/>
    <property type="project" value="UniProtKB-SubCell"/>
</dbReference>
<evidence type="ECO:0000256" key="3">
    <source>
        <dbReference type="ARBA" id="ARBA00022448"/>
    </source>
</evidence>
<comment type="subcellular location">
    <subcellularLocation>
        <location evidence="1">Cell membrane</location>
        <topology evidence="1">Multi-pass membrane protein</topology>
    </subcellularLocation>
</comment>